<dbReference type="GO" id="GO:0002055">
    <property type="term" value="F:adenine binding"/>
    <property type="evidence" value="ECO:0007669"/>
    <property type="project" value="TreeGrafter"/>
</dbReference>
<evidence type="ECO:0000256" key="5">
    <source>
        <dbReference type="ARBA" id="ARBA00008391"/>
    </source>
</evidence>
<organism evidence="13 14">
    <name type="scientific">Promicromonospora sukumoe</name>
    <dbReference type="NCBI Taxonomy" id="88382"/>
    <lineage>
        <taxon>Bacteria</taxon>
        <taxon>Bacillati</taxon>
        <taxon>Actinomycetota</taxon>
        <taxon>Actinomycetes</taxon>
        <taxon>Micrococcales</taxon>
        <taxon>Promicromonosporaceae</taxon>
        <taxon>Promicromonospora</taxon>
    </lineage>
</organism>
<comment type="caution">
    <text evidence="13">The sequence shown here is derived from an EMBL/GenBank/DDBJ whole genome shotgun (WGS) entry which is preliminary data.</text>
</comment>
<dbReference type="GO" id="GO:0005737">
    <property type="term" value="C:cytoplasm"/>
    <property type="evidence" value="ECO:0007669"/>
    <property type="project" value="UniProtKB-SubCell"/>
</dbReference>
<comment type="subunit">
    <text evidence="11">Homodimer.</text>
</comment>
<dbReference type="FunFam" id="3.40.50.2020:FF:000021">
    <property type="entry name" value="Adenine phosphoribosyltransferase"/>
    <property type="match status" value="1"/>
</dbReference>
<keyword evidence="14" id="KW-1185">Reference proteome</keyword>
<evidence type="ECO:0000256" key="7">
    <source>
        <dbReference type="ARBA" id="ARBA00022490"/>
    </source>
</evidence>
<comment type="function">
    <text evidence="2 11">Catalyzes a salvage reaction resulting in the formation of AMP, that is energically less costly than de novo synthesis.</text>
</comment>
<evidence type="ECO:0000259" key="12">
    <source>
        <dbReference type="Pfam" id="PF00156"/>
    </source>
</evidence>
<evidence type="ECO:0000256" key="11">
    <source>
        <dbReference type="HAMAP-Rule" id="MF_00004"/>
    </source>
</evidence>
<comment type="catalytic activity">
    <reaction evidence="1 11">
        <text>AMP + diphosphate = 5-phospho-alpha-D-ribose 1-diphosphate + adenine</text>
        <dbReference type="Rhea" id="RHEA:16609"/>
        <dbReference type="ChEBI" id="CHEBI:16708"/>
        <dbReference type="ChEBI" id="CHEBI:33019"/>
        <dbReference type="ChEBI" id="CHEBI:58017"/>
        <dbReference type="ChEBI" id="CHEBI:456215"/>
        <dbReference type="EC" id="2.4.2.7"/>
    </reaction>
</comment>
<gene>
    <name evidence="11" type="primary">apt</name>
    <name evidence="13" type="ORF">FHX71_002678</name>
</gene>
<dbReference type="PANTHER" id="PTHR32315:SF3">
    <property type="entry name" value="ADENINE PHOSPHORIBOSYLTRANSFERASE"/>
    <property type="match status" value="1"/>
</dbReference>
<dbReference type="UniPathway" id="UPA00588">
    <property type="reaction ID" value="UER00646"/>
</dbReference>
<comment type="subcellular location">
    <subcellularLocation>
        <location evidence="3 11">Cytoplasm</location>
    </subcellularLocation>
</comment>
<dbReference type="EMBL" id="JACGWV010000001">
    <property type="protein sequence ID" value="MBA8808736.1"/>
    <property type="molecule type" value="Genomic_DNA"/>
</dbReference>
<dbReference type="PANTHER" id="PTHR32315">
    <property type="entry name" value="ADENINE PHOSPHORIBOSYLTRANSFERASE"/>
    <property type="match status" value="1"/>
</dbReference>
<feature type="domain" description="Phosphoribosyltransferase" evidence="12">
    <location>
        <begin position="65"/>
        <end position="169"/>
    </location>
</feature>
<dbReference type="CDD" id="cd06223">
    <property type="entry name" value="PRTases_typeI"/>
    <property type="match status" value="1"/>
</dbReference>
<accession>A0A7W3PEG4</accession>
<dbReference type="HAMAP" id="MF_00004">
    <property type="entry name" value="Aden_phosphoribosyltr"/>
    <property type="match status" value="1"/>
</dbReference>
<evidence type="ECO:0000256" key="1">
    <source>
        <dbReference type="ARBA" id="ARBA00000868"/>
    </source>
</evidence>
<dbReference type="GO" id="GO:0044209">
    <property type="term" value="P:AMP salvage"/>
    <property type="evidence" value="ECO:0007669"/>
    <property type="project" value="UniProtKB-UniRule"/>
</dbReference>
<dbReference type="Gene3D" id="3.40.50.2020">
    <property type="match status" value="1"/>
</dbReference>
<dbReference type="Pfam" id="PF00156">
    <property type="entry name" value="Pribosyltran"/>
    <property type="match status" value="1"/>
</dbReference>
<protein>
    <recommendedName>
        <fullName evidence="6 11">Adenine phosphoribosyltransferase</fullName>
        <shortName evidence="11">APRT</shortName>
        <ecNumber evidence="6 11">2.4.2.7</ecNumber>
    </recommendedName>
</protein>
<dbReference type="NCBIfam" id="TIGR01090">
    <property type="entry name" value="apt"/>
    <property type="match status" value="1"/>
</dbReference>
<keyword evidence="9 11" id="KW-0808">Transferase</keyword>
<dbReference type="NCBIfam" id="NF002636">
    <property type="entry name" value="PRK02304.1-5"/>
    <property type="match status" value="1"/>
</dbReference>
<evidence type="ECO:0000256" key="8">
    <source>
        <dbReference type="ARBA" id="ARBA00022676"/>
    </source>
</evidence>
<evidence type="ECO:0000256" key="10">
    <source>
        <dbReference type="ARBA" id="ARBA00022726"/>
    </source>
</evidence>
<keyword evidence="10 11" id="KW-0660">Purine salvage</keyword>
<dbReference type="InterPro" id="IPR000836">
    <property type="entry name" value="PRTase_dom"/>
</dbReference>
<dbReference type="SUPFAM" id="SSF53271">
    <property type="entry name" value="PRTase-like"/>
    <property type="match status" value="1"/>
</dbReference>
<evidence type="ECO:0000256" key="2">
    <source>
        <dbReference type="ARBA" id="ARBA00003968"/>
    </source>
</evidence>
<name>A0A7W3PEG4_9MICO</name>
<evidence type="ECO:0000256" key="4">
    <source>
        <dbReference type="ARBA" id="ARBA00004659"/>
    </source>
</evidence>
<proteinExistence type="inferred from homology"/>
<reference evidence="13 14" key="1">
    <citation type="submission" date="2020-07" db="EMBL/GenBank/DDBJ databases">
        <title>Sequencing the genomes of 1000 actinobacteria strains.</title>
        <authorList>
            <person name="Klenk H.-P."/>
        </authorList>
    </citation>
    <scope>NUCLEOTIDE SEQUENCE [LARGE SCALE GENOMIC DNA]</scope>
    <source>
        <strain evidence="13 14">DSM 44121</strain>
    </source>
</reference>
<comment type="similarity">
    <text evidence="5 11">Belongs to the purine/pyrimidine phosphoribosyltransferase family.</text>
</comment>
<keyword evidence="7 11" id="KW-0963">Cytoplasm</keyword>
<dbReference type="NCBIfam" id="NF002634">
    <property type="entry name" value="PRK02304.1-3"/>
    <property type="match status" value="1"/>
</dbReference>
<dbReference type="AlphaFoldDB" id="A0A7W3PEG4"/>
<dbReference type="GO" id="GO:0016208">
    <property type="term" value="F:AMP binding"/>
    <property type="evidence" value="ECO:0007669"/>
    <property type="project" value="TreeGrafter"/>
</dbReference>
<evidence type="ECO:0000256" key="3">
    <source>
        <dbReference type="ARBA" id="ARBA00004496"/>
    </source>
</evidence>
<dbReference type="Proteomes" id="UP000540568">
    <property type="component" value="Unassembled WGS sequence"/>
</dbReference>
<comment type="pathway">
    <text evidence="4 11">Purine metabolism; AMP biosynthesis via salvage pathway; AMP from adenine: step 1/1.</text>
</comment>
<dbReference type="GO" id="GO:0006166">
    <property type="term" value="P:purine ribonucleoside salvage"/>
    <property type="evidence" value="ECO:0007669"/>
    <property type="project" value="UniProtKB-UniRule"/>
</dbReference>
<dbReference type="GO" id="GO:0006168">
    <property type="term" value="P:adenine salvage"/>
    <property type="evidence" value="ECO:0007669"/>
    <property type="project" value="InterPro"/>
</dbReference>
<keyword evidence="8 11" id="KW-0328">Glycosyltransferase</keyword>
<dbReference type="InterPro" id="IPR029057">
    <property type="entry name" value="PRTase-like"/>
</dbReference>
<dbReference type="InterPro" id="IPR005764">
    <property type="entry name" value="Ade_phspho_trans"/>
</dbReference>
<evidence type="ECO:0000256" key="9">
    <source>
        <dbReference type="ARBA" id="ARBA00022679"/>
    </source>
</evidence>
<dbReference type="EC" id="2.4.2.7" evidence="6 11"/>
<evidence type="ECO:0000256" key="6">
    <source>
        <dbReference type="ARBA" id="ARBA00011893"/>
    </source>
</evidence>
<evidence type="ECO:0000313" key="13">
    <source>
        <dbReference type="EMBL" id="MBA8808736.1"/>
    </source>
</evidence>
<evidence type="ECO:0000313" key="14">
    <source>
        <dbReference type="Proteomes" id="UP000540568"/>
    </source>
</evidence>
<dbReference type="GO" id="GO:0003999">
    <property type="term" value="F:adenine phosphoribosyltransferase activity"/>
    <property type="evidence" value="ECO:0007669"/>
    <property type="project" value="UniProtKB-UniRule"/>
</dbReference>
<sequence length="194" mass="20027">MADDMTDVALSGLVPERATRVRDLIADVPNFPSPGVLFKDITPLLADAEGLADVVEAFTRLALADGVDVVAGMEARGFLLGAPVAHALGLGFLPLRKAGKLPPPTHSVSYDLEYGSAAIELRAGTLTPGARVLIIDDVLATGGTAAAAAELVEKCGGVVSGLAFLIELEALHGRDRLQGHNVDTLLRVDTPSGD</sequence>
<dbReference type="InterPro" id="IPR050054">
    <property type="entry name" value="UPRTase/APRTase"/>
</dbReference>